<dbReference type="InterPro" id="IPR005186">
    <property type="entry name" value="FlaG"/>
</dbReference>
<dbReference type="Proteomes" id="UP000732377">
    <property type="component" value="Unassembled WGS sequence"/>
</dbReference>
<dbReference type="AlphaFoldDB" id="A0A953ICF2"/>
<dbReference type="Gene3D" id="3.30.160.170">
    <property type="entry name" value="FlaG-like"/>
    <property type="match status" value="1"/>
</dbReference>
<dbReference type="SUPFAM" id="SSF160214">
    <property type="entry name" value="FlaG-like"/>
    <property type="match status" value="1"/>
</dbReference>
<dbReference type="EMBL" id="PIUK01000034">
    <property type="protein sequence ID" value="MBY6275650.1"/>
    <property type="molecule type" value="Genomic_DNA"/>
</dbReference>
<accession>A0A953ICF2</accession>
<proteinExistence type="predicted"/>
<dbReference type="RefSeq" id="WP_273378560.1">
    <property type="nucleotide sequence ID" value="NZ_PIUK01000034.1"/>
</dbReference>
<dbReference type="PANTHER" id="PTHR37166:SF1">
    <property type="entry name" value="PROTEIN FLAG"/>
    <property type="match status" value="1"/>
</dbReference>
<gene>
    <name evidence="2" type="ORF">CWE10_05410</name>
</gene>
<evidence type="ECO:0008006" key="4">
    <source>
        <dbReference type="Google" id="ProtNLM"/>
    </source>
</evidence>
<dbReference type="Pfam" id="PF03646">
    <property type="entry name" value="FlaG"/>
    <property type="match status" value="1"/>
</dbReference>
<evidence type="ECO:0000313" key="2">
    <source>
        <dbReference type="EMBL" id="MBY6275650.1"/>
    </source>
</evidence>
<protein>
    <recommendedName>
        <fullName evidence="4">Flagellar protein FlaG</fullName>
    </recommendedName>
</protein>
<dbReference type="PANTHER" id="PTHR37166">
    <property type="entry name" value="PROTEIN FLAG"/>
    <property type="match status" value="1"/>
</dbReference>
<organism evidence="2 3">
    <name type="scientific">Symbiobacterium thermophilum</name>
    <dbReference type="NCBI Taxonomy" id="2734"/>
    <lineage>
        <taxon>Bacteria</taxon>
        <taxon>Bacillati</taxon>
        <taxon>Bacillota</taxon>
        <taxon>Clostridia</taxon>
        <taxon>Eubacteriales</taxon>
        <taxon>Symbiobacteriaceae</taxon>
        <taxon>Symbiobacterium</taxon>
    </lineage>
</organism>
<sequence length="118" mass="12964">MRITAATEQMVDLQSQVAAARDKGRAGQPGSADPQGPSGAAQEAVDRQSLDRITERMNTAAEVFQTTVQFEVVYGTRVIIKVVDRATGEVLSEFPPERLVQAFREMREMIGLLVDEKV</sequence>
<feature type="region of interest" description="Disordered" evidence="1">
    <location>
        <begin position="17"/>
        <end position="47"/>
    </location>
</feature>
<name>A0A953ICF2_SYMTR</name>
<evidence type="ECO:0000313" key="3">
    <source>
        <dbReference type="Proteomes" id="UP000732377"/>
    </source>
</evidence>
<comment type="caution">
    <text evidence="2">The sequence shown here is derived from an EMBL/GenBank/DDBJ whole genome shotgun (WGS) entry which is preliminary data.</text>
</comment>
<dbReference type="InterPro" id="IPR035924">
    <property type="entry name" value="FlaG-like_sf"/>
</dbReference>
<reference evidence="2" key="1">
    <citation type="submission" date="2017-11" db="EMBL/GenBank/DDBJ databases">
        <title>Three new genomes from thermophilic consortium.</title>
        <authorList>
            <person name="Quaggio R."/>
            <person name="Amgarten D."/>
            <person name="Setubal J.C."/>
        </authorList>
    </citation>
    <scope>NUCLEOTIDE SEQUENCE</scope>
    <source>
        <strain evidence="2">ZCTH01-B2</strain>
    </source>
</reference>
<evidence type="ECO:0000256" key="1">
    <source>
        <dbReference type="SAM" id="MobiDB-lite"/>
    </source>
</evidence>